<evidence type="ECO:0000256" key="10">
    <source>
        <dbReference type="ARBA" id="ARBA00023012"/>
    </source>
</evidence>
<keyword evidence="8 15" id="KW-0418">Kinase</keyword>
<dbReference type="RefSeq" id="WP_149324183.1">
    <property type="nucleotide sequence ID" value="NZ_CP043504.1"/>
</dbReference>
<evidence type="ECO:0000256" key="8">
    <source>
        <dbReference type="ARBA" id="ARBA00022777"/>
    </source>
</evidence>
<dbReference type="FunFam" id="1.10.287.130:FF:000001">
    <property type="entry name" value="Two-component sensor histidine kinase"/>
    <property type="match status" value="1"/>
</dbReference>
<evidence type="ECO:0000256" key="12">
    <source>
        <dbReference type="SAM" id="Phobius"/>
    </source>
</evidence>
<dbReference type="FunFam" id="3.30.565.10:FF:000006">
    <property type="entry name" value="Sensor histidine kinase WalK"/>
    <property type="match status" value="1"/>
</dbReference>
<keyword evidence="7 12" id="KW-0812">Transmembrane</keyword>
<evidence type="ECO:0000256" key="11">
    <source>
        <dbReference type="ARBA" id="ARBA00023136"/>
    </source>
</evidence>
<evidence type="ECO:0000256" key="5">
    <source>
        <dbReference type="ARBA" id="ARBA00022553"/>
    </source>
</evidence>
<dbReference type="SUPFAM" id="SSF55874">
    <property type="entry name" value="ATPase domain of HSP90 chaperone/DNA topoisomerase II/histidine kinase"/>
    <property type="match status" value="1"/>
</dbReference>
<keyword evidence="6" id="KW-0808">Transferase</keyword>
<dbReference type="InterPro" id="IPR036890">
    <property type="entry name" value="HATPase_C_sf"/>
</dbReference>
<evidence type="ECO:0000256" key="1">
    <source>
        <dbReference type="ARBA" id="ARBA00000085"/>
    </source>
</evidence>
<dbReference type="CDD" id="cd00082">
    <property type="entry name" value="HisKA"/>
    <property type="match status" value="1"/>
</dbReference>
<dbReference type="PROSITE" id="PS50885">
    <property type="entry name" value="HAMP"/>
    <property type="match status" value="1"/>
</dbReference>
<dbReference type="Proteomes" id="UP000322159">
    <property type="component" value="Chromosome"/>
</dbReference>
<evidence type="ECO:0000259" key="14">
    <source>
        <dbReference type="PROSITE" id="PS50885"/>
    </source>
</evidence>
<dbReference type="GO" id="GO:0005886">
    <property type="term" value="C:plasma membrane"/>
    <property type="evidence" value="ECO:0007669"/>
    <property type="project" value="UniProtKB-SubCell"/>
</dbReference>
<dbReference type="PANTHER" id="PTHR45436:SF5">
    <property type="entry name" value="SENSOR HISTIDINE KINASE TRCS"/>
    <property type="match status" value="1"/>
</dbReference>
<dbReference type="InterPro" id="IPR003594">
    <property type="entry name" value="HATPase_dom"/>
</dbReference>
<dbReference type="PRINTS" id="PR00344">
    <property type="entry name" value="BCTRLSENSOR"/>
</dbReference>
<evidence type="ECO:0000256" key="3">
    <source>
        <dbReference type="ARBA" id="ARBA00004236"/>
    </source>
</evidence>
<evidence type="ECO:0000256" key="7">
    <source>
        <dbReference type="ARBA" id="ARBA00022692"/>
    </source>
</evidence>
<dbReference type="InterPro" id="IPR004358">
    <property type="entry name" value="Sig_transdc_His_kin-like_C"/>
</dbReference>
<feature type="domain" description="HAMP" evidence="14">
    <location>
        <begin position="180"/>
        <end position="242"/>
    </location>
</feature>
<feature type="transmembrane region" description="Helical" evidence="12">
    <location>
        <begin position="12"/>
        <end position="36"/>
    </location>
</feature>
<keyword evidence="9 12" id="KW-1133">Transmembrane helix</keyword>
<organism evidence="15 16">
    <name type="scientific">Protaetiibacter larvae</name>
    <dbReference type="NCBI Taxonomy" id="2592654"/>
    <lineage>
        <taxon>Bacteria</taxon>
        <taxon>Bacillati</taxon>
        <taxon>Actinomycetota</taxon>
        <taxon>Actinomycetes</taxon>
        <taxon>Micrococcales</taxon>
        <taxon>Microbacteriaceae</taxon>
        <taxon>Protaetiibacter</taxon>
    </lineage>
</organism>
<dbReference type="GO" id="GO:0000155">
    <property type="term" value="F:phosphorelay sensor kinase activity"/>
    <property type="evidence" value="ECO:0007669"/>
    <property type="project" value="InterPro"/>
</dbReference>
<name>A0A5C1Y4X3_9MICO</name>
<dbReference type="KEGG" id="lyk:FLP23_01170"/>
<dbReference type="InterPro" id="IPR050428">
    <property type="entry name" value="TCS_sensor_his_kinase"/>
</dbReference>
<dbReference type="Gene3D" id="1.10.287.130">
    <property type="match status" value="1"/>
</dbReference>
<dbReference type="InterPro" id="IPR003660">
    <property type="entry name" value="HAMP_dom"/>
</dbReference>
<keyword evidence="10" id="KW-0902">Two-component regulatory system</keyword>
<dbReference type="Pfam" id="PF02518">
    <property type="entry name" value="HATPase_c"/>
    <property type="match status" value="1"/>
</dbReference>
<accession>A0A5C1Y4X3</accession>
<proteinExistence type="predicted"/>
<dbReference type="AlphaFoldDB" id="A0A5C1Y4X3"/>
<dbReference type="CDD" id="cd00075">
    <property type="entry name" value="HATPase"/>
    <property type="match status" value="1"/>
</dbReference>
<dbReference type="InterPro" id="IPR003661">
    <property type="entry name" value="HisK_dim/P_dom"/>
</dbReference>
<evidence type="ECO:0000256" key="9">
    <source>
        <dbReference type="ARBA" id="ARBA00022989"/>
    </source>
</evidence>
<feature type="domain" description="Histidine kinase" evidence="13">
    <location>
        <begin position="257"/>
        <end position="471"/>
    </location>
</feature>
<evidence type="ECO:0000256" key="4">
    <source>
        <dbReference type="ARBA" id="ARBA00012438"/>
    </source>
</evidence>
<gene>
    <name evidence="15" type="ORF">FLP23_01170</name>
</gene>
<dbReference type="SUPFAM" id="SSF47384">
    <property type="entry name" value="Homodimeric domain of signal transducing histidine kinase"/>
    <property type="match status" value="1"/>
</dbReference>
<reference evidence="15 16" key="1">
    <citation type="submission" date="2019-09" db="EMBL/GenBank/DDBJ databases">
        <title>Genome sequencing of strain KACC 19322.</title>
        <authorList>
            <person name="Heo J."/>
            <person name="Kim S.-J."/>
            <person name="Kim J.-S."/>
            <person name="Hong S.-B."/>
            <person name="Kwon S.-W."/>
        </authorList>
    </citation>
    <scope>NUCLEOTIDE SEQUENCE [LARGE SCALE GENOMIC DNA]</scope>
    <source>
        <strain evidence="15 16">KACC 19322</strain>
    </source>
</reference>
<dbReference type="EC" id="2.7.13.3" evidence="4"/>
<comment type="catalytic activity">
    <reaction evidence="1">
        <text>ATP + protein L-histidine = ADP + protein N-phospho-L-histidine.</text>
        <dbReference type="EC" id="2.7.13.3"/>
    </reaction>
</comment>
<keyword evidence="5" id="KW-0597">Phosphoprotein</keyword>
<evidence type="ECO:0000259" key="13">
    <source>
        <dbReference type="PROSITE" id="PS50109"/>
    </source>
</evidence>
<dbReference type="PANTHER" id="PTHR45436">
    <property type="entry name" value="SENSOR HISTIDINE KINASE YKOH"/>
    <property type="match status" value="1"/>
</dbReference>
<evidence type="ECO:0000256" key="6">
    <source>
        <dbReference type="ARBA" id="ARBA00022679"/>
    </source>
</evidence>
<comment type="cofactor">
    <cofactor evidence="2">
        <name>a divalent metal cation</name>
        <dbReference type="ChEBI" id="CHEBI:60240"/>
    </cofactor>
</comment>
<comment type="subcellular location">
    <subcellularLocation>
        <location evidence="3">Cell membrane</location>
    </subcellularLocation>
</comment>
<dbReference type="InterPro" id="IPR005467">
    <property type="entry name" value="His_kinase_dom"/>
</dbReference>
<keyword evidence="16" id="KW-1185">Reference proteome</keyword>
<sequence length="482" mass="50938">MTRGAPWSIRRRLALGVVALVALLGILIGTVSVIALRQNLLERLDGQVQDVMRSWVGPGSGAQLPGGSDLLRTGLVVGVAVPGQNARGIVTTSSGDATELTAAQLERLFSTRSRQPATIDIPRLGAYRVVLESTADGSVLAVALSMDDVDGTTRDLALVFALVTAGALVIAAAGAVAIVRVALRPLGRVTETATRVTELQLASGDATIPERVPDAEADPRTEVGQVGAALNRLLGHVEHALVARQASEEKVRRFVADASHELRTPLASIRGYAELTRRIDDELPADAIRSLDRIESESIRMTALVEELLELARLDEGQGLVFGEVELVRLVTDAVGDAYAAAPDHEWEVVAPDPPLTIEADAARIHQLVVNLLGNAHRHTPAGTVVTVTLASDADEATLTFADDGPGIPEELRPRLFERFARGDASRSRATGSTGLGLAIVAAVVEAHGGRIEVFSVPGDTRFVVRLPLRRPDAADASHLPD</sequence>
<dbReference type="Pfam" id="PF00512">
    <property type="entry name" value="HisKA"/>
    <property type="match status" value="1"/>
</dbReference>
<feature type="transmembrane region" description="Helical" evidence="12">
    <location>
        <begin position="156"/>
        <end position="179"/>
    </location>
</feature>
<dbReference type="PROSITE" id="PS50109">
    <property type="entry name" value="HIS_KIN"/>
    <property type="match status" value="1"/>
</dbReference>
<dbReference type="Gene3D" id="3.30.565.10">
    <property type="entry name" value="Histidine kinase-like ATPase, C-terminal domain"/>
    <property type="match status" value="1"/>
</dbReference>
<dbReference type="SMART" id="SM00304">
    <property type="entry name" value="HAMP"/>
    <property type="match status" value="1"/>
</dbReference>
<dbReference type="OrthoDB" id="9786919at2"/>
<keyword evidence="11 12" id="KW-0472">Membrane</keyword>
<evidence type="ECO:0000313" key="15">
    <source>
        <dbReference type="EMBL" id="QEO08750.1"/>
    </source>
</evidence>
<dbReference type="InterPro" id="IPR036097">
    <property type="entry name" value="HisK_dim/P_sf"/>
</dbReference>
<evidence type="ECO:0000313" key="16">
    <source>
        <dbReference type="Proteomes" id="UP000322159"/>
    </source>
</evidence>
<dbReference type="SMART" id="SM00387">
    <property type="entry name" value="HATPase_c"/>
    <property type="match status" value="1"/>
</dbReference>
<dbReference type="SMART" id="SM00388">
    <property type="entry name" value="HisKA"/>
    <property type="match status" value="1"/>
</dbReference>
<dbReference type="GO" id="GO:0005509">
    <property type="term" value="F:calcium ion binding"/>
    <property type="evidence" value="ECO:0007669"/>
    <property type="project" value="UniProtKB-ARBA"/>
</dbReference>
<evidence type="ECO:0000256" key="2">
    <source>
        <dbReference type="ARBA" id="ARBA00001968"/>
    </source>
</evidence>
<dbReference type="Gene3D" id="6.10.340.10">
    <property type="match status" value="1"/>
</dbReference>
<dbReference type="EMBL" id="CP043504">
    <property type="protein sequence ID" value="QEO08750.1"/>
    <property type="molecule type" value="Genomic_DNA"/>
</dbReference>
<protein>
    <recommendedName>
        <fullName evidence="4">histidine kinase</fullName>
        <ecNumber evidence="4">2.7.13.3</ecNumber>
    </recommendedName>
</protein>